<protein>
    <submittedName>
        <fullName evidence="2">2002_t:CDS:1</fullName>
    </submittedName>
</protein>
<evidence type="ECO:0000313" key="2">
    <source>
        <dbReference type="EMBL" id="CAG8601342.1"/>
    </source>
</evidence>
<dbReference type="EMBL" id="CAJVPK010001887">
    <property type="protein sequence ID" value="CAG8601342.1"/>
    <property type="molecule type" value="Genomic_DNA"/>
</dbReference>
<comment type="caution">
    <text evidence="2">The sequence shown here is derived from an EMBL/GenBank/DDBJ whole genome shotgun (WGS) entry which is preliminary data.</text>
</comment>
<accession>A0A9N9CGW4</accession>
<name>A0A9N9CGW4_9GLOM</name>
<feature type="compositionally biased region" description="Basic and acidic residues" evidence="1">
    <location>
        <begin position="238"/>
        <end position="247"/>
    </location>
</feature>
<feature type="region of interest" description="Disordered" evidence="1">
    <location>
        <begin position="238"/>
        <end position="287"/>
    </location>
</feature>
<evidence type="ECO:0000313" key="3">
    <source>
        <dbReference type="Proteomes" id="UP000789706"/>
    </source>
</evidence>
<dbReference type="Proteomes" id="UP000789706">
    <property type="component" value="Unassembled WGS sequence"/>
</dbReference>
<dbReference type="OrthoDB" id="2428595at2759"/>
<feature type="compositionally biased region" description="Polar residues" evidence="1">
    <location>
        <begin position="249"/>
        <end position="269"/>
    </location>
</feature>
<gene>
    <name evidence="2" type="ORF">DEBURN_LOCUS9534</name>
</gene>
<feature type="non-terminal residue" evidence="2">
    <location>
        <position position="1"/>
    </location>
</feature>
<sequence>MLSRFLTESEYNSYVWTPLLCYAFLEKGNIRISSGEIASVAYDKLKKLAQIQTKSGPRMDSRATILSIGQEVLIQENGRYDTANKRKNDLSKLEYCSKVLLASAYLALPTVARPDIYKFEIYLIQTNELSLSLYVASYTFENTICMLGLTDITIPRTIEAFPKCVEAVCKVLSWKARSQNNTKIFHELIGKSASQFRERKYFTPKKLANGSKSQTENAELKNEIAKLKRAVKNIEKQNRIDTNDLKSPEYSTPLPNKSCSNGENAQIKDSSTHHEADQSMTSTDLVTSEQVVNTISNTSNLSETCSGKSKSLEDKEIDDQDLSLVNQDTSTESEKTITSSSLCDAKTVTKCHDLNNSDTSSEILESDDQIVEGLIQEITCNQEQIIVSSEITSSNNGKIDFTEISKSCIQDMDPGSLQSLSDSFDKAIKSGQKQILCWYYYSLEFENKVKSLTGD</sequence>
<proteinExistence type="predicted"/>
<evidence type="ECO:0000256" key="1">
    <source>
        <dbReference type="SAM" id="MobiDB-lite"/>
    </source>
</evidence>
<organism evidence="2 3">
    <name type="scientific">Diversispora eburnea</name>
    <dbReference type="NCBI Taxonomy" id="1213867"/>
    <lineage>
        <taxon>Eukaryota</taxon>
        <taxon>Fungi</taxon>
        <taxon>Fungi incertae sedis</taxon>
        <taxon>Mucoromycota</taxon>
        <taxon>Glomeromycotina</taxon>
        <taxon>Glomeromycetes</taxon>
        <taxon>Diversisporales</taxon>
        <taxon>Diversisporaceae</taxon>
        <taxon>Diversispora</taxon>
    </lineage>
</organism>
<feature type="compositionally biased region" description="Polar residues" evidence="1">
    <location>
        <begin position="278"/>
        <end position="287"/>
    </location>
</feature>
<reference evidence="2" key="1">
    <citation type="submission" date="2021-06" db="EMBL/GenBank/DDBJ databases">
        <authorList>
            <person name="Kallberg Y."/>
            <person name="Tangrot J."/>
            <person name="Rosling A."/>
        </authorList>
    </citation>
    <scope>NUCLEOTIDE SEQUENCE</scope>
    <source>
        <strain evidence="2">AZ414A</strain>
    </source>
</reference>
<dbReference type="AlphaFoldDB" id="A0A9N9CGW4"/>
<keyword evidence="3" id="KW-1185">Reference proteome</keyword>